<feature type="region of interest" description="Disordered" evidence="2">
    <location>
        <begin position="142"/>
        <end position="179"/>
    </location>
</feature>
<evidence type="ECO:0000313" key="5">
    <source>
        <dbReference type="Proteomes" id="UP000032180"/>
    </source>
</evidence>
<dbReference type="InterPro" id="IPR021410">
    <property type="entry name" value="FAF"/>
</dbReference>
<evidence type="ECO:0000259" key="3">
    <source>
        <dbReference type="Pfam" id="PF11250"/>
    </source>
</evidence>
<dbReference type="PANTHER" id="PTHR33155:SF39">
    <property type="entry name" value="OS06G0224000 PROTEIN"/>
    <property type="match status" value="1"/>
</dbReference>
<feature type="compositionally biased region" description="Low complexity" evidence="2">
    <location>
        <begin position="160"/>
        <end position="176"/>
    </location>
</feature>
<proteinExistence type="inferred from homology"/>
<dbReference type="PANTHER" id="PTHR33155">
    <property type="entry name" value="FANTASTIC FOUR-LIKE PROTEIN (DUF3049)"/>
    <property type="match status" value="1"/>
</dbReference>
<reference evidence="5" key="2">
    <citation type="submission" date="2013-12" db="EMBL/GenBank/DDBJ databases">
        <authorList>
            <person name="Yu Y."/>
            <person name="Lee S."/>
            <person name="de Baynast K."/>
            <person name="Wissotski M."/>
            <person name="Liu L."/>
            <person name="Talag J."/>
            <person name="Goicoechea J."/>
            <person name="Angelova A."/>
            <person name="Jetty R."/>
            <person name="Kudrna D."/>
            <person name="Golser W."/>
            <person name="Rivera L."/>
            <person name="Zhang J."/>
            <person name="Wing R."/>
        </authorList>
    </citation>
    <scope>NUCLEOTIDE SEQUENCE</scope>
</reference>
<comment type="similarity">
    <text evidence="1">Belongs to the fantastic four family.</text>
</comment>
<dbReference type="InterPro" id="IPR046431">
    <property type="entry name" value="FAF_dom"/>
</dbReference>
<protein>
    <recommendedName>
        <fullName evidence="3">FAF domain-containing protein</fullName>
    </recommendedName>
</protein>
<sequence>MLISAAPLSDSRRLVGLQTLIAPNAVLARTGDGDRRYVATRSLKASPRAVGFPRGGADGDGEEDQMEESEGGCWVMYGWRRRPRRLPPMIPSLRRHGSAPWALARARTSDGRVVVSTEPAPPRERVVATKAGGRLVLDLVERHANSPPPPPPPPRRLRSRLSISPQAAVSPASAAATGDGVIDAEEEAGAATAAAEGATGFLVFPAAMLSAAGSGSGSPPLHPALALPPPPLVCSEGYYDDVIRASSSLPKMPLILPRMVH</sequence>
<dbReference type="EnsemblPlants" id="LPERR06G07300.1">
    <property type="protein sequence ID" value="LPERR06G07300.1"/>
    <property type="gene ID" value="LPERR06G07300"/>
</dbReference>
<evidence type="ECO:0000256" key="2">
    <source>
        <dbReference type="SAM" id="MobiDB-lite"/>
    </source>
</evidence>
<dbReference type="eggNOG" id="ENOG502R3IR">
    <property type="taxonomic scope" value="Eukaryota"/>
</dbReference>
<dbReference type="Proteomes" id="UP000032180">
    <property type="component" value="Chromosome 6"/>
</dbReference>
<evidence type="ECO:0000313" key="4">
    <source>
        <dbReference type="EnsemblPlants" id="LPERR06G07300.1"/>
    </source>
</evidence>
<dbReference type="HOGENOM" id="CLU_106473_0_0_1"/>
<reference evidence="4" key="3">
    <citation type="submission" date="2015-04" db="UniProtKB">
        <authorList>
            <consortium name="EnsemblPlants"/>
        </authorList>
    </citation>
    <scope>IDENTIFICATION</scope>
</reference>
<dbReference type="AlphaFoldDB" id="A0A0D9WNG4"/>
<evidence type="ECO:0000256" key="1">
    <source>
        <dbReference type="ARBA" id="ARBA00008690"/>
    </source>
</evidence>
<organism evidence="4 5">
    <name type="scientific">Leersia perrieri</name>
    <dbReference type="NCBI Taxonomy" id="77586"/>
    <lineage>
        <taxon>Eukaryota</taxon>
        <taxon>Viridiplantae</taxon>
        <taxon>Streptophyta</taxon>
        <taxon>Embryophyta</taxon>
        <taxon>Tracheophyta</taxon>
        <taxon>Spermatophyta</taxon>
        <taxon>Magnoliopsida</taxon>
        <taxon>Liliopsida</taxon>
        <taxon>Poales</taxon>
        <taxon>Poaceae</taxon>
        <taxon>BOP clade</taxon>
        <taxon>Oryzoideae</taxon>
        <taxon>Oryzeae</taxon>
        <taxon>Oryzinae</taxon>
        <taxon>Leersia</taxon>
    </lineage>
</organism>
<feature type="domain" description="FAF" evidence="3">
    <location>
        <begin position="86"/>
        <end position="139"/>
    </location>
</feature>
<name>A0A0D9WNG4_9ORYZ</name>
<dbReference type="Pfam" id="PF11250">
    <property type="entry name" value="FAF"/>
    <property type="match status" value="1"/>
</dbReference>
<keyword evidence="5" id="KW-1185">Reference proteome</keyword>
<dbReference type="Gramene" id="LPERR06G07300.1">
    <property type="protein sequence ID" value="LPERR06G07300.1"/>
    <property type="gene ID" value="LPERR06G07300"/>
</dbReference>
<accession>A0A0D9WNG4</accession>
<reference evidence="4 5" key="1">
    <citation type="submission" date="2012-08" db="EMBL/GenBank/DDBJ databases">
        <title>Oryza genome evolution.</title>
        <authorList>
            <person name="Wing R.A."/>
        </authorList>
    </citation>
    <scope>NUCLEOTIDE SEQUENCE</scope>
</reference>